<dbReference type="InterPro" id="IPR001405">
    <property type="entry name" value="UPF0758"/>
</dbReference>
<gene>
    <name evidence="7" type="ORF">ASZ90_019478</name>
</gene>
<sequence>MTEGTLFENVGDYKQKISIVSIIQIKEGDFCYSVKEPDDVCKLLTEFLENKDREYFVCLSLDSKGKVNNISTISIGSLWNAVVTPREVFKTAILSNAAQIIVAHNHPSGDITPSVEDKAVTESLHQAGKILGIEVLDHVVVGDGTYFSFKAHEMI</sequence>
<dbReference type="AlphaFoldDB" id="A0A0W8E3E7"/>
<keyword evidence="4" id="KW-0862">Zinc</keyword>
<dbReference type="PANTHER" id="PTHR30471:SF3">
    <property type="entry name" value="UPF0758 PROTEIN YEES-RELATED"/>
    <property type="match status" value="1"/>
</dbReference>
<accession>A0A0W8E3E7</accession>
<dbReference type="GO" id="GO:0006508">
    <property type="term" value="P:proteolysis"/>
    <property type="evidence" value="ECO:0007669"/>
    <property type="project" value="UniProtKB-KW"/>
</dbReference>
<keyword evidence="2" id="KW-0479">Metal-binding</keyword>
<reference evidence="7" key="1">
    <citation type="journal article" date="2015" name="Proc. Natl. Acad. Sci. U.S.A.">
        <title>Networks of energetic and metabolic interactions define dynamics in microbial communities.</title>
        <authorList>
            <person name="Embree M."/>
            <person name="Liu J.K."/>
            <person name="Al-Bassam M.M."/>
            <person name="Zengler K."/>
        </authorList>
    </citation>
    <scope>NUCLEOTIDE SEQUENCE</scope>
</reference>
<keyword evidence="1" id="KW-0645">Protease</keyword>
<comment type="caution">
    <text evidence="7">The sequence shown here is derived from an EMBL/GenBank/DDBJ whole genome shotgun (WGS) entry which is preliminary data.</text>
</comment>
<dbReference type="InterPro" id="IPR025657">
    <property type="entry name" value="RadC_JAB"/>
</dbReference>
<evidence type="ECO:0000259" key="6">
    <source>
        <dbReference type="PROSITE" id="PS50249"/>
    </source>
</evidence>
<evidence type="ECO:0000256" key="1">
    <source>
        <dbReference type="ARBA" id="ARBA00022670"/>
    </source>
</evidence>
<evidence type="ECO:0000256" key="4">
    <source>
        <dbReference type="ARBA" id="ARBA00022833"/>
    </source>
</evidence>
<dbReference type="InterPro" id="IPR020891">
    <property type="entry name" value="UPF0758_CS"/>
</dbReference>
<dbReference type="Pfam" id="PF04002">
    <property type="entry name" value="RadC"/>
    <property type="match status" value="1"/>
</dbReference>
<evidence type="ECO:0000256" key="5">
    <source>
        <dbReference type="ARBA" id="ARBA00023049"/>
    </source>
</evidence>
<dbReference type="InterPro" id="IPR037518">
    <property type="entry name" value="MPN"/>
</dbReference>
<dbReference type="PROSITE" id="PS50249">
    <property type="entry name" value="MPN"/>
    <property type="match status" value="1"/>
</dbReference>
<keyword evidence="5" id="KW-0482">Metalloprotease</keyword>
<feature type="domain" description="MPN" evidence="6">
    <location>
        <begin position="33"/>
        <end position="155"/>
    </location>
</feature>
<keyword evidence="3" id="KW-0378">Hydrolase</keyword>
<dbReference type="GO" id="GO:0008237">
    <property type="term" value="F:metallopeptidase activity"/>
    <property type="evidence" value="ECO:0007669"/>
    <property type="project" value="UniProtKB-KW"/>
</dbReference>
<name>A0A0W8E3E7_9ZZZZ</name>
<protein>
    <submittedName>
        <fullName evidence="7">Dna repair protein radc</fullName>
    </submittedName>
</protein>
<dbReference type="CDD" id="cd08071">
    <property type="entry name" value="MPN_DUF2466"/>
    <property type="match status" value="1"/>
</dbReference>
<evidence type="ECO:0000256" key="3">
    <source>
        <dbReference type="ARBA" id="ARBA00022801"/>
    </source>
</evidence>
<dbReference type="PANTHER" id="PTHR30471">
    <property type="entry name" value="DNA REPAIR PROTEIN RADC"/>
    <property type="match status" value="1"/>
</dbReference>
<organism evidence="7">
    <name type="scientific">hydrocarbon metagenome</name>
    <dbReference type="NCBI Taxonomy" id="938273"/>
    <lineage>
        <taxon>unclassified sequences</taxon>
        <taxon>metagenomes</taxon>
        <taxon>ecological metagenomes</taxon>
    </lineage>
</organism>
<evidence type="ECO:0000256" key="2">
    <source>
        <dbReference type="ARBA" id="ARBA00022723"/>
    </source>
</evidence>
<proteinExistence type="predicted"/>
<dbReference type="Gene3D" id="3.40.140.10">
    <property type="entry name" value="Cytidine Deaminase, domain 2"/>
    <property type="match status" value="1"/>
</dbReference>
<dbReference type="GO" id="GO:0046872">
    <property type="term" value="F:metal ion binding"/>
    <property type="evidence" value="ECO:0007669"/>
    <property type="project" value="UniProtKB-KW"/>
</dbReference>
<evidence type="ECO:0000313" key="7">
    <source>
        <dbReference type="EMBL" id="KUG03138.1"/>
    </source>
</evidence>
<dbReference type="EMBL" id="LNQE01001892">
    <property type="protein sequence ID" value="KUG03138.1"/>
    <property type="molecule type" value="Genomic_DNA"/>
</dbReference>
<dbReference type="PROSITE" id="PS01302">
    <property type="entry name" value="UPF0758"/>
    <property type="match status" value="1"/>
</dbReference>